<dbReference type="AlphaFoldDB" id="A0A1C7ML85"/>
<gene>
    <name evidence="1" type="ORF">A0H81_02358</name>
</gene>
<reference evidence="1 2" key="1">
    <citation type="submission" date="2016-03" db="EMBL/GenBank/DDBJ databases">
        <title>Whole genome sequencing of Grifola frondosa 9006-11.</title>
        <authorList>
            <person name="Min B."/>
            <person name="Park H."/>
            <person name="Kim J.-G."/>
            <person name="Cho H."/>
            <person name="Oh Y.-L."/>
            <person name="Kong W.-S."/>
            <person name="Choi I.-G."/>
        </authorList>
    </citation>
    <scope>NUCLEOTIDE SEQUENCE [LARGE SCALE GENOMIC DNA]</scope>
    <source>
        <strain evidence="1 2">9006-11</strain>
    </source>
</reference>
<organism evidence="1 2">
    <name type="scientific">Grifola frondosa</name>
    <name type="common">Maitake</name>
    <name type="synonym">Polyporus frondosus</name>
    <dbReference type="NCBI Taxonomy" id="5627"/>
    <lineage>
        <taxon>Eukaryota</taxon>
        <taxon>Fungi</taxon>
        <taxon>Dikarya</taxon>
        <taxon>Basidiomycota</taxon>
        <taxon>Agaricomycotina</taxon>
        <taxon>Agaricomycetes</taxon>
        <taxon>Polyporales</taxon>
        <taxon>Grifolaceae</taxon>
        <taxon>Grifola</taxon>
    </lineage>
</organism>
<dbReference type="Proteomes" id="UP000092993">
    <property type="component" value="Unassembled WGS sequence"/>
</dbReference>
<protein>
    <submittedName>
        <fullName evidence="1">Uncharacterized protein</fullName>
    </submittedName>
</protein>
<dbReference type="EMBL" id="LUGG01000002">
    <property type="protein sequence ID" value="OBZ77427.1"/>
    <property type="molecule type" value="Genomic_DNA"/>
</dbReference>
<keyword evidence="2" id="KW-1185">Reference proteome</keyword>
<accession>A0A1C7ML85</accession>
<evidence type="ECO:0000313" key="1">
    <source>
        <dbReference type="EMBL" id="OBZ77427.1"/>
    </source>
</evidence>
<sequence>MGCMATSHYPLLLKKYLASRTHMDECLVVSPMSGLSRRSDRITLPQLPHPSQDILRWYFQNFPNNSFRR</sequence>
<name>A0A1C7ML85_GRIFR</name>
<comment type="caution">
    <text evidence="1">The sequence shown here is derived from an EMBL/GenBank/DDBJ whole genome shotgun (WGS) entry which is preliminary data.</text>
</comment>
<evidence type="ECO:0000313" key="2">
    <source>
        <dbReference type="Proteomes" id="UP000092993"/>
    </source>
</evidence>
<proteinExistence type="predicted"/>